<accession>A0A8H5M3S1</accession>
<sequence length="630" mass="67843">MTTAAHNPPSFPDEQQFDGTNYVNFKDRVLIAARLRGARGYLDGTIQKPSPLSEGAVPPGTTEWPDTSPSPIEWEMRDAWALALIVHNSKNPVGFGIKMGGTAAEAWKSLTEAYGMASELAAVGTEKTLRSTMYTDGGDFLAHLADLRTKWNQATEKGAKIDDGTFRTIVLASMPASWNTIVASIYTTKTSAEAIASMTIHWDRLVAQGATAGTTSTALQARATTQKPKFVCINSNCGRTGHTIENCYWKGGGKEGQFPANFRSRGRTDTTSSTTSTVVTPTTATPTAKIANANPSTNSTITYALLAQRPFSPIAFYGEGMIALEAKHEYATQYLSIADAYLSDSSVKGDTTAMRASVGEIQTYANSGASDHCFVDREAFEDYQELSTPLFGQSASRDGRFSIVGHGTVKKEVTTNGLTSQLSFRGALHTPDLSANLISIAKFDAAGFSVTFSNGQAIFRDPEGRVIMAGKGANGMYTLEEFDEKLPTQVMVARSLAIPTSLDVWHRRFGHAGVSAIRNLARKGNTTAPSPDTPATSLPDSDIDLPLALRCQPRNAKVTPALNAARQSLQTEREARAAREEWAMGQKPPQALLASDIYQLGATLDKTSELTSQSFYYILSITTFHFGIVS</sequence>
<dbReference type="InterPro" id="IPR054722">
    <property type="entry name" value="PolX-like_BBD"/>
</dbReference>
<dbReference type="Pfam" id="PF14223">
    <property type="entry name" value="Retrotran_gag_2"/>
    <property type="match status" value="1"/>
</dbReference>
<reference evidence="3 4" key="1">
    <citation type="journal article" date="2020" name="ISME J.">
        <title>Uncovering the hidden diversity of litter-decomposition mechanisms in mushroom-forming fungi.</title>
        <authorList>
            <person name="Floudas D."/>
            <person name="Bentzer J."/>
            <person name="Ahren D."/>
            <person name="Johansson T."/>
            <person name="Persson P."/>
            <person name="Tunlid A."/>
        </authorList>
    </citation>
    <scope>NUCLEOTIDE SEQUENCE [LARGE SCALE GENOMIC DNA]</scope>
    <source>
        <strain evidence="3 4">CBS 661.87</strain>
    </source>
</reference>
<organism evidence="3 4">
    <name type="scientific">Tricholomella constricta</name>
    <dbReference type="NCBI Taxonomy" id="117010"/>
    <lineage>
        <taxon>Eukaryota</taxon>
        <taxon>Fungi</taxon>
        <taxon>Dikarya</taxon>
        <taxon>Basidiomycota</taxon>
        <taxon>Agaricomycotina</taxon>
        <taxon>Agaricomycetes</taxon>
        <taxon>Agaricomycetidae</taxon>
        <taxon>Agaricales</taxon>
        <taxon>Tricholomatineae</taxon>
        <taxon>Lyophyllaceae</taxon>
        <taxon>Tricholomella</taxon>
    </lineage>
</organism>
<dbReference type="OrthoDB" id="3035098at2759"/>
<feature type="region of interest" description="Disordered" evidence="1">
    <location>
        <begin position="46"/>
        <end position="67"/>
    </location>
</feature>
<name>A0A8H5M3S1_9AGAR</name>
<evidence type="ECO:0000256" key="1">
    <source>
        <dbReference type="SAM" id="MobiDB-lite"/>
    </source>
</evidence>
<evidence type="ECO:0000313" key="3">
    <source>
        <dbReference type="EMBL" id="KAF5379793.1"/>
    </source>
</evidence>
<dbReference type="EMBL" id="JAACJP010000015">
    <property type="protein sequence ID" value="KAF5379793.1"/>
    <property type="molecule type" value="Genomic_DNA"/>
</dbReference>
<proteinExistence type="predicted"/>
<comment type="caution">
    <text evidence="3">The sequence shown here is derived from an EMBL/GenBank/DDBJ whole genome shotgun (WGS) entry which is preliminary data.</text>
</comment>
<feature type="domain" description="Retrovirus-related Pol polyprotein from transposon TNT 1-94-like beta-barrel" evidence="2">
    <location>
        <begin position="364"/>
        <end position="448"/>
    </location>
</feature>
<protein>
    <recommendedName>
        <fullName evidence="2">Retrovirus-related Pol polyprotein from transposon TNT 1-94-like beta-barrel domain-containing protein</fullName>
    </recommendedName>
</protein>
<dbReference type="Proteomes" id="UP000565441">
    <property type="component" value="Unassembled WGS sequence"/>
</dbReference>
<gene>
    <name evidence="3" type="ORF">D9615_005663</name>
</gene>
<keyword evidence="4" id="KW-1185">Reference proteome</keyword>
<evidence type="ECO:0000313" key="4">
    <source>
        <dbReference type="Proteomes" id="UP000565441"/>
    </source>
</evidence>
<evidence type="ECO:0000259" key="2">
    <source>
        <dbReference type="Pfam" id="PF22936"/>
    </source>
</evidence>
<dbReference type="AlphaFoldDB" id="A0A8H5M3S1"/>
<dbReference type="Pfam" id="PF22936">
    <property type="entry name" value="Pol_BBD"/>
    <property type="match status" value="1"/>
</dbReference>